<dbReference type="Gene3D" id="3.40.50.2300">
    <property type="match status" value="1"/>
</dbReference>
<dbReference type="InterPro" id="IPR036890">
    <property type="entry name" value="HATPase_C_sf"/>
</dbReference>
<dbReference type="AlphaFoldDB" id="A0A8E2EY11"/>
<dbReference type="PANTHER" id="PTHR45339">
    <property type="entry name" value="HYBRID SIGNAL TRANSDUCTION HISTIDINE KINASE J"/>
    <property type="match status" value="1"/>
</dbReference>
<reference evidence="5 6" key="1">
    <citation type="journal article" date="2016" name="Nat. Commun.">
        <title>Ectomycorrhizal ecology is imprinted in the genome of the dominant symbiotic fungus Cenococcum geophilum.</title>
        <authorList>
            <consortium name="DOE Joint Genome Institute"/>
            <person name="Peter M."/>
            <person name="Kohler A."/>
            <person name="Ohm R.A."/>
            <person name="Kuo A."/>
            <person name="Krutzmann J."/>
            <person name="Morin E."/>
            <person name="Arend M."/>
            <person name="Barry K.W."/>
            <person name="Binder M."/>
            <person name="Choi C."/>
            <person name="Clum A."/>
            <person name="Copeland A."/>
            <person name="Grisel N."/>
            <person name="Haridas S."/>
            <person name="Kipfer T."/>
            <person name="LaButti K."/>
            <person name="Lindquist E."/>
            <person name="Lipzen A."/>
            <person name="Maire R."/>
            <person name="Meier B."/>
            <person name="Mihaltcheva S."/>
            <person name="Molinier V."/>
            <person name="Murat C."/>
            <person name="Poggeler S."/>
            <person name="Quandt C.A."/>
            <person name="Sperisen C."/>
            <person name="Tritt A."/>
            <person name="Tisserant E."/>
            <person name="Crous P.W."/>
            <person name="Henrissat B."/>
            <person name="Nehls U."/>
            <person name="Egli S."/>
            <person name="Spatafora J.W."/>
            <person name="Grigoriev I.V."/>
            <person name="Martin F.M."/>
        </authorList>
    </citation>
    <scope>NUCLEOTIDE SEQUENCE [LARGE SCALE GENOMIC DNA]</scope>
    <source>
        <strain evidence="5 6">CBS 207.34</strain>
    </source>
</reference>
<evidence type="ECO:0000313" key="6">
    <source>
        <dbReference type="Proteomes" id="UP000250140"/>
    </source>
</evidence>
<dbReference type="InterPro" id="IPR001789">
    <property type="entry name" value="Sig_transdc_resp-reg_receiver"/>
</dbReference>
<evidence type="ECO:0000313" key="5">
    <source>
        <dbReference type="EMBL" id="OCL06758.1"/>
    </source>
</evidence>
<evidence type="ECO:0000256" key="2">
    <source>
        <dbReference type="PROSITE-ProRule" id="PRU00169"/>
    </source>
</evidence>
<dbReference type="SUPFAM" id="SSF55874">
    <property type="entry name" value="ATPase domain of HSP90 chaperone/DNA topoisomerase II/histidine kinase"/>
    <property type="match status" value="1"/>
</dbReference>
<dbReference type="PRINTS" id="PR00344">
    <property type="entry name" value="BCTRLSENSOR"/>
</dbReference>
<dbReference type="SUPFAM" id="SSF52172">
    <property type="entry name" value="CheY-like"/>
    <property type="match status" value="1"/>
</dbReference>
<gene>
    <name evidence="5" type="ORF">AOQ84DRAFT_296389</name>
</gene>
<dbReference type="InterPro" id="IPR003594">
    <property type="entry name" value="HATPase_dom"/>
</dbReference>
<dbReference type="PROSITE" id="PS50110">
    <property type="entry name" value="RESPONSE_REGULATORY"/>
    <property type="match status" value="1"/>
</dbReference>
<accession>A0A8E2EY11</accession>
<dbReference type="Pfam" id="PF00072">
    <property type="entry name" value="Response_reg"/>
    <property type="match status" value="1"/>
</dbReference>
<dbReference type="SMART" id="SM00387">
    <property type="entry name" value="HATPase_c"/>
    <property type="match status" value="1"/>
</dbReference>
<proteinExistence type="predicted"/>
<name>A0A8E2EY11_9PEZI</name>
<dbReference type="GO" id="GO:0016772">
    <property type="term" value="F:transferase activity, transferring phosphorus-containing groups"/>
    <property type="evidence" value="ECO:0007669"/>
    <property type="project" value="InterPro"/>
</dbReference>
<keyword evidence="1 2" id="KW-0597">Phosphoprotein</keyword>
<protein>
    <submittedName>
        <fullName evidence="5">CheY-like protein</fullName>
    </submittedName>
</protein>
<dbReference type="PROSITE" id="PS50109">
    <property type="entry name" value="HIS_KIN"/>
    <property type="match status" value="1"/>
</dbReference>
<dbReference type="PANTHER" id="PTHR45339:SF5">
    <property type="entry name" value="HISTIDINE KINASE"/>
    <property type="match status" value="1"/>
</dbReference>
<feature type="domain" description="Response regulatory" evidence="4">
    <location>
        <begin position="225"/>
        <end position="377"/>
    </location>
</feature>
<keyword evidence="6" id="KW-1185">Reference proteome</keyword>
<evidence type="ECO:0000259" key="4">
    <source>
        <dbReference type="PROSITE" id="PS50110"/>
    </source>
</evidence>
<feature type="modified residue" description="4-aspartylphosphate" evidence="2">
    <location>
        <position position="306"/>
    </location>
</feature>
<dbReference type="EMBL" id="KV749982">
    <property type="protein sequence ID" value="OCL06758.1"/>
    <property type="molecule type" value="Genomic_DNA"/>
</dbReference>
<sequence length="408" mass="45005">SNATKFTRDQPQREITVTLSYSAIRPSSDPNAISFVPPREPQVEHTVGPEWGCGEEIFIQFSVKDTGLGLSEDQCKYLFLRFSQASPKTYKRYGGSGLGLFICRGLTELQGGQIGVVSKLGHGTTFVFFVSARKWDSNCTTNNIHEMNHNTPLDISNCTQHISGGERYRYHEHISFDGLATFPPSRKLVYSSTATGDRYLNPSGSNLAADVSNPTPVPEPWPQFHILIVEDNIINQRVLAQALRAKGHVVRVVNHGGEALKMLERSTFASYPASLLPPTSRENSAPGDGSTSRDISLVPLSIVLMDLEMPVMDGLTCITHIRALQRSGGLKTHVPVIAVTANARSEQIEEAMAKGMDAVVTKPFRVHELLPKMLEVLMRCKERRDLFNRTRIDGSMDGKDGAREVGEL</sequence>
<feature type="domain" description="Histidine kinase" evidence="3">
    <location>
        <begin position="1"/>
        <end position="134"/>
    </location>
</feature>
<dbReference type="CDD" id="cd17546">
    <property type="entry name" value="REC_hyHK_CKI1_RcsC-like"/>
    <property type="match status" value="1"/>
</dbReference>
<evidence type="ECO:0000259" key="3">
    <source>
        <dbReference type="PROSITE" id="PS50109"/>
    </source>
</evidence>
<dbReference type="SMART" id="SM00448">
    <property type="entry name" value="REC"/>
    <property type="match status" value="1"/>
</dbReference>
<evidence type="ECO:0000256" key="1">
    <source>
        <dbReference type="ARBA" id="ARBA00022553"/>
    </source>
</evidence>
<dbReference type="InterPro" id="IPR005467">
    <property type="entry name" value="His_kinase_dom"/>
</dbReference>
<dbReference type="InterPro" id="IPR011006">
    <property type="entry name" value="CheY-like_superfamily"/>
</dbReference>
<dbReference type="GO" id="GO:0000160">
    <property type="term" value="P:phosphorelay signal transduction system"/>
    <property type="evidence" value="ECO:0007669"/>
    <property type="project" value="InterPro"/>
</dbReference>
<organism evidence="5 6">
    <name type="scientific">Glonium stellatum</name>
    <dbReference type="NCBI Taxonomy" id="574774"/>
    <lineage>
        <taxon>Eukaryota</taxon>
        <taxon>Fungi</taxon>
        <taxon>Dikarya</taxon>
        <taxon>Ascomycota</taxon>
        <taxon>Pezizomycotina</taxon>
        <taxon>Dothideomycetes</taxon>
        <taxon>Pleosporomycetidae</taxon>
        <taxon>Gloniales</taxon>
        <taxon>Gloniaceae</taxon>
        <taxon>Glonium</taxon>
    </lineage>
</organism>
<dbReference type="OrthoDB" id="60033at2759"/>
<feature type="non-terminal residue" evidence="5">
    <location>
        <position position="408"/>
    </location>
</feature>
<dbReference type="Gene3D" id="3.30.565.10">
    <property type="entry name" value="Histidine kinase-like ATPase, C-terminal domain"/>
    <property type="match status" value="1"/>
</dbReference>
<dbReference type="Pfam" id="PF02518">
    <property type="entry name" value="HATPase_c"/>
    <property type="match status" value="1"/>
</dbReference>
<dbReference type="Proteomes" id="UP000250140">
    <property type="component" value="Unassembled WGS sequence"/>
</dbReference>
<dbReference type="InterPro" id="IPR004358">
    <property type="entry name" value="Sig_transdc_His_kin-like_C"/>
</dbReference>